<dbReference type="InterPro" id="IPR029016">
    <property type="entry name" value="GAF-like_dom_sf"/>
</dbReference>
<dbReference type="EMBL" id="JAAXOX010000003">
    <property type="protein sequence ID" value="NKY22432.1"/>
    <property type="molecule type" value="Genomic_DNA"/>
</dbReference>
<dbReference type="AlphaFoldDB" id="A0A7X6QYU5"/>
<feature type="domain" description="GAF" evidence="1">
    <location>
        <begin position="88"/>
        <end position="201"/>
    </location>
</feature>
<proteinExistence type="predicted"/>
<dbReference type="RefSeq" id="WP_168629568.1">
    <property type="nucleotide sequence ID" value="NZ_BONL01000013.1"/>
</dbReference>
<dbReference type="Pfam" id="PF01590">
    <property type="entry name" value="GAF"/>
    <property type="match status" value="1"/>
</dbReference>
<comment type="caution">
    <text evidence="2">The sequence shown here is derived from an EMBL/GenBank/DDBJ whole genome shotgun (WGS) entry which is preliminary data.</text>
</comment>
<evidence type="ECO:0000313" key="2">
    <source>
        <dbReference type="EMBL" id="NKY22432.1"/>
    </source>
</evidence>
<accession>A0A7X6QYU5</accession>
<dbReference type="Gene3D" id="3.30.450.40">
    <property type="match status" value="1"/>
</dbReference>
<dbReference type="InterPro" id="IPR003018">
    <property type="entry name" value="GAF"/>
</dbReference>
<evidence type="ECO:0000259" key="1">
    <source>
        <dbReference type="Pfam" id="PF01590"/>
    </source>
</evidence>
<evidence type="ECO:0000313" key="3">
    <source>
        <dbReference type="Proteomes" id="UP000581206"/>
    </source>
</evidence>
<organism evidence="2 3">
    <name type="scientific">Cellulomonas denverensis</name>
    <dbReference type="NCBI Taxonomy" id="264297"/>
    <lineage>
        <taxon>Bacteria</taxon>
        <taxon>Bacillati</taxon>
        <taxon>Actinomycetota</taxon>
        <taxon>Actinomycetes</taxon>
        <taxon>Micrococcales</taxon>
        <taxon>Cellulomonadaceae</taxon>
        <taxon>Cellulomonas</taxon>
    </lineage>
</organism>
<sequence>MPTDRTLARTRAAHERFLTTGAAPDVRPLVAESWRRSLRGGVDPELPGPPVVLSEAELRRHRDQHPLRHALPVVRGLLLDAAVSEEFLVALTDADGRLLWIAGDTRVRRAVERVGFVEGAAWAERQAGTNAPGTALATGSTVQVRGAEHFSRAVQPWSCTAAVLRGPDGRVLGALDVTGRDGAASLLMLSLVRATATAVESELRALDALRHPVAGTARLELLRPDSGVLHGPGPGARALSLRHAELLLLLAEHPRGLRAEELAVLLHPGAMSDVAVRAEVSRLRRVVGPLLDRSRPYRLAAELDTDVAAVRSGLAAGEVRSALDRYPGPVLPRSRAPGVEAVRESLAADVRAAVLHTADPVLLERWLDRDEGVDDWAAWELLARSSAPGSVSRARATGRLDLLRRRLGLR</sequence>
<dbReference type="Proteomes" id="UP000581206">
    <property type="component" value="Unassembled WGS sequence"/>
</dbReference>
<gene>
    <name evidence="2" type="ORF">HGA03_07100</name>
</gene>
<protein>
    <submittedName>
        <fullName evidence="2">Transcriptional regulator</fullName>
    </submittedName>
</protein>
<reference evidence="2 3" key="1">
    <citation type="submission" date="2020-04" db="EMBL/GenBank/DDBJ databases">
        <title>MicrobeNet Type strains.</title>
        <authorList>
            <person name="Nicholson A.C."/>
        </authorList>
    </citation>
    <scope>NUCLEOTIDE SEQUENCE [LARGE SCALE GENOMIC DNA]</scope>
    <source>
        <strain evidence="2 3">ATCC BAA-788</strain>
    </source>
</reference>
<keyword evidence="3" id="KW-1185">Reference proteome</keyword>
<name>A0A7X6QYU5_9CELL</name>